<dbReference type="RefSeq" id="XP_045962836.1">
    <property type="nucleotide sequence ID" value="XM_046107007.1"/>
</dbReference>
<gene>
    <name evidence="4" type="ORF">BKA67DRAFT_656778</name>
</gene>
<dbReference type="PANTHER" id="PTHR24198:SF165">
    <property type="entry name" value="ANKYRIN REPEAT-CONTAINING PROTEIN-RELATED"/>
    <property type="match status" value="1"/>
</dbReference>
<dbReference type="PROSITE" id="PS50297">
    <property type="entry name" value="ANK_REP_REGION"/>
    <property type="match status" value="1"/>
</dbReference>
<evidence type="ECO:0000256" key="3">
    <source>
        <dbReference type="PROSITE-ProRule" id="PRU00023"/>
    </source>
</evidence>
<dbReference type="PANTHER" id="PTHR24198">
    <property type="entry name" value="ANKYRIN REPEAT AND PROTEIN KINASE DOMAIN-CONTAINING PROTEIN"/>
    <property type="match status" value="1"/>
</dbReference>
<reference evidence="4" key="1">
    <citation type="journal article" date="2021" name="Nat. Commun.">
        <title>Genetic determinants of endophytism in the Arabidopsis root mycobiome.</title>
        <authorList>
            <person name="Mesny F."/>
            <person name="Miyauchi S."/>
            <person name="Thiergart T."/>
            <person name="Pickel B."/>
            <person name="Atanasova L."/>
            <person name="Karlsson M."/>
            <person name="Huettel B."/>
            <person name="Barry K.W."/>
            <person name="Haridas S."/>
            <person name="Chen C."/>
            <person name="Bauer D."/>
            <person name="Andreopoulos W."/>
            <person name="Pangilinan J."/>
            <person name="LaButti K."/>
            <person name="Riley R."/>
            <person name="Lipzen A."/>
            <person name="Clum A."/>
            <person name="Drula E."/>
            <person name="Henrissat B."/>
            <person name="Kohler A."/>
            <person name="Grigoriev I.V."/>
            <person name="Martin F.M."/>
            <person name="Hacquard S."/>
        </authorList>
    </citation>
    <scope>NUCLEOTIDE SEQUENCE</scope>
    <source>
        <strain evidence="4">MPI-SDFR-AT-0073</strain>
    </source>
</reference>
<keyword evidence="1" id="KW-0677">Repeat</keyword>
<name>A0A9P8UU80_9PEZI</name>
<proteinExistence type="predicted"/>
<dbReference type="Pfam" id="PF13857">
    <property type="entry name" value="Ank_5"/>
    <property type="match status" value="1"/>
</dbReference>
<dbReference type="SUPFAM" id="SSF48403">
    <property type="entry name" value="Ankyrin repeat"/>
    <property type="match status" value="1"/>
</dbReference>
<sequence length="441" mass="48792">MNRLPPEIILMIARVCKISSLATLCRCSKYFSDLSTPILYAKDIASTRPLSIAFALQLENEDVSVPILRKAKAANANLETQHSITLLDPTPRHYDIFFRGFKTFKYHRSTLLGIAISRGLDQTVNFLLDGGAHIDAIVDREINHLDVLGEPRLWTPLFIALTTRNRHVAMKLLDRGASLDALGSGLNALHIAAAANLPELIQRFSKEYPFDANIQDVNGDTALAYAIYSPYSDVALLSLLVRLGANVNFLIVYHGQHISPLSIACMSGRWDLAIELLHRGADATGCREVMVDGSGPGPLHPLRSACSRDIYHKAEVGTKRRTLIEALLNQGADPNRQGHTGEPLIVELVRKKLGTCLQYLLQDGRLYIEQTDAQGKTALAWALSTEHGAPDLGALLLKHRANVPSSSAQTILKFVHDIWNARMPMDIWNLLSHHKTLYLVE</sequence>
<dbReference type="OrthoDB" id="4728050at2759"/>
<accession>A0A9P8UU80</accession>
<dbReference type="Gene3D" id="1.25.40.20">
    <property type="entry name" value="Ankyrin repeat-containing domain"/>
    <property type="match status" value="2"/>
</dbReference>
<evidence type="ECO:0000313" key="4">
    <source>
        <dbReference type="EMBL" id="KAH6658602.1"/>
    </source>
</evidence>
<dbReference type="InterPro" id="IPR002110">
    <property type="entry name" value="Ankyrin_rpt"/>
</dbReference>
<dbReference type="AlphaFoldDB" id="A0A9P8UU80"/>
<feature type="repeat" description="ANK" evidence="3">
    <location>
        <begin position="218"/>
        <end position="248"/>
    </location>
</feature>
<dbReference type="GeneID" id="70135898"/>
<dbReference type="Proteomes" id="UP000758603">
    <property type="component" value="Unassembled WGS sequence"/>
</dbReference>
<organism evidence="4 5">
    <name type="scientific">Truncatella angustata</name>
    <dbReference type="NCBI Taxonomy" id="152316"/>
    <lineage>
        <taxon>Eukaryota</taxon>
        <taxon>Fungi</taxon>
        <taxon>Dikarya</taxon>
        <taxon>Ascomycota</taxon>
        <taxon>Pezizomycotina</taxon>
        <taxon>Sordariomycetes</taxon>
        <taxon>Xylariomycetidae</taxon>
        <taxon>Amphisphaeriales</taxon>
        <taxon>Sporocadaceae</taxon>
        <taxon>Truncatella</taxon>
    </lineage>
</organism>
<dbReference type="InterPro" id="IPR036770">
    <property type="entry name" value="Ankyrin_rpt-contain_sf"/>
</dbReference>
<evidence type="ECO:0000256" key="2">
    <source>
        <dbReference type="ARBA" id="ARBA00023043"/>
    </source>
</evidence>
<protein>
    <submittedName>
        <fullName evidence="4">Ankyrin repeat-containing domain protein</fullName>
    </submittedName>
</protein>
<comment type="caution">
    <text evidence="4">The sequence shown here is derived from an EMBL/GenBank/DDBJ whole genome shotgun (WGS) entry which is preliminary data.</text>
</comment>
<keyword evidence="5" id="KW-1185">Reference proteome</keyword>
<evidence type="ECO:0000256" key="1">
    <source>
        <dbReference type="ARBA" id="ARBA00022737"/>
    </source>
</evidence>
<dbReference type="SMART" id="SM00248">
    <property type="entry name" value="ANK"/>
    <property type="match status" value="7"/>
</dbReference>
<evidence type="ECO:0000313" key="5">
    <source>
        <dbReference type="Proteomes" id="UP000758603"/>
    </source>
</evidence>
<dbReference type="PROSITE" id="PS50088">
    <property type="entry name" value="ANK_REPEAT"/>
    <property type="match status" value="1"/>
</dbReference>
<keyword evidence="2 3" id="KW-0040">ANK repeat</keyword>
<dbReference type="EMBL" id="JAGPXC010000002">
    <property type="protein sequence ID" value="KAH6658602.1"/>
    <property type="molecule type" value="Genomic_DNA"/>
</dbReference>